<dbReference type="EMBL" id="OV725083">
    <property type="protein sequence ID" value="CAH1408318.1"/>
    <property type="molecule type" value="Genomic_DNA"/>
</dbReference>
<evidence type="ECO:0000313" key="1">
    <source>
        <dbReference type="EMBL" id="CAH1408318.1"/>
    </source>
</evidence>
<gene>
    <name evidence="1" type="ORF">NEZAVI_LOCUS15874</name>
</gene>
<keyword evidence="2" id="KW-1185">Reference proteome</keyword>
<sequence length="89" mass="10429">MDNYLRHWREVAQGVVSCVRRTISEWAMDGFIYRVSREKRVIGVFKSSKRVHINNRPTGNSNFVFFFKCQVFNALKRKTINICSPSSVN</sequence>
<accession>A0A9P0HVC6</accession>
<dbReference type="AlphaFoldDB" id="A0A9P0HVC6"/>
<organism evidence="1 2">
    <name type="scientific">Nezara viridula</name>
    <name type="common">Southern green stink bug</name>
    <name type="synonym">Cimex viridulus</name>
    <dbReference type="NCBI Taxonomy" id="85310"/>
    <lineage>
        <taxon>Eukaryota</taxon>
        <taxon>Metazoa</taxon>
        <taxon>Ecdysozoa</taxon>
        <taxon>Arthropoda</taxon>
        <taxon>Hexapoda</taxon>
        <taxon>Insecta</taxon>
        <taxon>Pterygota</taxon>
        <taxon>Neoptera</taxon>
        <taxon>Paraneoptera</taxon>
        <taxon>Hemiptera</taxon>
        <taxon>Heteroptera</taxon>
        <taxon>Panheteroptera</taxon>
        <taxon>Pentatomomorpha</taxon>
        <taxon>Pentatomoidea</taxon>
        <taxon>Pentatomidae</taxon>
        <taxon>Pentatominae</taxon>
        <taxon>Nezara</taxon>
    </lineage>
</organism>
<name>A0A9P0HVC6_NEZVI</name>
<proteinExistence type="predicted"/>
<reference evidence="1" key="1">
    <citation type="submission" date="2022-01" db="EMBL/GenBank/DDBJ databases">
        <authorList>
            <person name="King R."/>
        </authorList>
    </citation>
    <scope>NUCLEOTIDE SEQUENCE</scope>
</reference>
<protein>
    <submittedName>
        <fullName evidence="1">Uncharacterized protein</fullName>
    </submittedName>
</protein>
<evidence type="ECO:0000313" key="2">
    <source>
        <dbReference type="Proteomes" id="UP001152798"/>
    </source>
</evidence>
<dbReference type="Proteomes" id="UP001152798">
    <property type="component" value="Chromosome 7"/>
</dbReference>